<organism evidence="3 4">
    <name type="scientific">Deinococcus cavernae</name>
    <dbReference type="NCBI Taxonomy" id="2320857"/>
    <lineage>
        <taxon>Bacteria</taxon>
        <taxon>Thermotogati</taxon>
        <taxon>Deinococcota</taxon>
        <taxon>Deinococci</taxon>
        <taxon>Deinococcales</taxon>
        <taxon>Deinococcaceae</taxon>
        <taxon>Deinococcus</taxon>
    </lineage>
</organism>
<dbReference type="EMBL" id="QYUJ01000011">
    <property type="protein sequence ID" value="RJF74229.1"/>
    <property type="molecule type" value="Genomic_DNA"/>
</dbReference>
<dbReference type="EMBL" id="QYUJ01000014">
    <property type="protein sequence ID" value="RJF72751.1"/>
    <property type="molecule type" value="Genomic_DNA"/>
</dbReference>
<sequence length="101" mass="11453">MLWLALTATDGSGYAVRMILEVDMACVWEEGEWKVVVTSDGPYNGRYVSCSKAVRGSGVLLRGYVRHMDKIDADRRFCQLCTPDNRRSIDGFTKVFDPRRS</sequence>
<proteinExistence type="predicted"/>
<evidence type="ECO:0000313" key="1">
    <source>
        <dbReference type="EMBL" id="RJF72751.1"/>
    </source>
</evidence>
<protein>
    <submittedName>
        <fullName evidence="3">Uncharacterized protein</fullName>
    </submittedName>
</protein>
<evidence type="ECO:0000313" key="2">
    <source>
        <dbReference type="EMBL" id="RJF74225.1"/>
    </source>
</evidence>
<accession>A0A418VDI6</accession>
<name>A0A418VDI6_9DEIO</name>
<comment type="caution">
    <text evidence="3">The sequence shown here is derived from an EMBL/GenBank/DDBJ whole genome shotgun (WGS) entry which is preliminary data.</text>
</comment>
<dbReference type="EMBL" id="QYUJ01000011">
    <property type="protein sequence ID" value="RJF74225.1"/>
    <property type="molecule type" value="Genomic_DNA"/>
</dbReference>
<keyword evidence="4" id="KW-1185">Reference proteome</keyword>
<dbReference type="AlphaFoldDB" id="A0A418VDI6"/>
<dbReference type="Proteomes" id="UP000286287">
    <property type="component" value="Unassembled WGS sequence"/>
</dbReference>
<evidence type="ECO:0000313" key="4">
    <source>
        <dbReference type="Proteomes" id="UP000286287"/>
    </source>
</evidence>
<evidence type="ECO:0000313" key="3">
    <source>
        <dbReference type="EMBL" id="RJF74229.1"/>
    </source>
</evidence>
<reference evidence="3 4" key="1">
    <citation type="submission" date="2018-09" db="EMBL/GenBank/DDBJ databases">
        <authorList>
            <person name="Zhu H."/>
        </authorList>
    </citation>
    <scope>NUCLEOTIDE SEQUENCE [LARGE SCALE GENOMIC DNA]</scope>
    <source>
        <strain evidence="3 4">K2S05-167</strain>
    </source>
</reference>
<gene>
    <name evidence="2" type="ORF">D3875_04515</name>
    <name evidence="3" type="ORF">D3875_04550</name>
    <name evidence="1" type="ORF">D3875_15580</name>
</gene>